<organism evidence="4 5">
    <name type="scientific">Roseicyclus mahoneyensis</name>
    <dbReference type="NCBI Taxonomy" id="164332"/>
    <lineage>
        <taxon>Bacteria</taxon>
        <taxon>Pseudomonadati</taxon>
        <taxon>Pseudomonadota</taxon>
        <taxon>Alphaproteobacteria</taxon>
        <taxon>Rhodobacterales</taxon>
        <taxon>Roseobacteraceae</taxon>
        <taxon>Roseicyclus</taxon>
    </lineage>
</organism>
<keyword evidence="2" id="KW-1277">Toxin-antitoxin system</keyword>
<dbReference type="RefSeq" id="WP_109668337.1">
    <property type="nucleotide sequence ID" value="NZ_QGGW01000005.1"/>
</dbReference>
<dbReference type="Proteomes" id="UP000245708">
    <property type="component" value="Unassembled WGS sequence"/>
</dbReference>
<keyword evidence="3" id="KW-0175">Coiled coil</keyword>
<reference evidence="4 5" key="1">
    <citation type="submission" date="2018-05" db="EMBL/GenBank/DDBJ databases">
        <title>Genomic Encyclopedia of Type Strains, Phase IV (KMG-IV): sequencing the most valuable type-strain genomes for metagenomic binning, comparative biology and taxonomic classification.</title>
        <authorList>
            <person name="Goeker M."/>
        </authorList>
    </citation>
    <scope>NUCLEOTIDE SEQUENCE [LARGE SCALE GENOMIC DNA]</scope>
    <source>
        <strain evidence="4 5">DSM 16097</strain>
    </source>
</reference>
<evidence type="ECO:0000256" key="2">
    <source>
        <dbReference type="ARBA" id="ARBA00022649"/>
    </source>
</evidence>
<accession>A0A316GL13</accession>
<dbReference type="PANTHER" id="PTHR36582">
    <property type="entry name" value="ANTITOXIN PARD"/>
    <property type="match status" value="1"/>
</dbReference>
<dbReference type="InterPro" id="IPR010985">
    <property type="entry name" value="Ribbon_hlx_hlx"/>
</dbReference>
<evidence type="ECO:0000256" key="1">
    <source>
        <dbReference type="ARBA" id="ARBA00008580"/>
    </source>
</evidence>
<dbReference type="CDD" id="cd22231">
    <property type="entry name" value="RHH_NikR_HicB-like"/>
    <property type="match status" value="1"/>
</dbReference>
<evidence type="ECO:0000313" key="4">
    <source>
        <dbReference type="EMBL" id="PWK60088.1"/>
    </source>
</evidence>
<evidence type="ECO:0000313" key="5">
    <source>
        <dbReference type="Proteomes" id="UP000245708"/>
    </source>
</evidence>
<comment type="similarity">
    <text evidence="1">Belongs to the ParD antitoxin family.</text>
</comment>
<dbReference type="OrthoDB" id="9815501at2"/>
<dbReference type="NCBIfam" id="TIGR02606">
    <property type="entry name" value="antidote_CC2985"/>
    <property type="match status" value="1"/>
</dbReference>
<dbReference type="GO" id="GO:0006355">
    <property type="term" value="P:regulation of DNA-templated transcription"/>
    <property type="evidence" value="ECO:0007669"/>
    <property type="project" value="InterPro"/>
</dbReference>
<sequence>MARNTSVSLGDHFSGFIDEMVREGRYGSASEVIRAGLRLLEEEEAKLARLKELIAEGEASGPAYPIDWEERRAKRLAEYHARNAAE</sequence>
<evidence type="ECO:0000256" key="3">
    <source>
        <dbReference type="SAM" id="Coils"/>
    </source>
</evidence>
<proteinExistence type="inferred from homology"/>
<dbReference type="AlphaFoldDB" id="A0A316GL13"/>
<dbReference type="Pfam" id="PF03693">
    <property type="entry name" value="ParD_antitoxin"/>
    <property type="match status" value="1"/>
</dbReference>
<dbReference type="InterPro" id="IPR038296">
    <property type="entry name" value="ParD_sf"/>
</dbReference>
<gene>
    <name evidence="4" type="ORF">C7455_10571</name>
</gene>
<keyword evidence="5" id="KW-1185">Reference proteome</keyword>
<protein>
    <submittedName>
        <fullName evidence="4">Antitoxin ParD1/3/4</fullName>
    </submittedName>
</protein>
<comment type="caution">
    <text evidence="4">The sequence shown here is derived from an EMBL/GenBank/DDBJ whole genome shotgun (WGS) entry which is preliminary data.</text>
</comment>
<dbReference type="EMBL" id="QGGW01000005">
    <property type="protein sequence ID" value="PWK60088.1"/>
    <property type="molecule type" value="Genomic_DNA"/>
</dbReference>
<dbReference type="Gene3D" id="6.10.10.120">
    <property type="entry name" value="Antitoxin ParD1-like"/>
    <property type="match status" value="1"/>
</dbReference>
<name>A0A316GL13_9RHOB</name>
<dbReference type="PANTHER" id="PTHR36582:SF2">
    <property type="entry name" value="ANTITOXIN PARD"/>
    <property type="match status" value="1"/>
</dbReference>
<dbReference type="SUPFAM" id="SSF47598">
    <property type="entry name" value="Ribbon-helix-helix"/>
    <property type="match status" value="1"/>
</dbReference>
<dbReference type="InterPro" id="IPR022789">
    <property type="entry name" value="ParD"/>
</dbReference>
<feature type="coiled-coil region" evidence="3">
    <location>
        <begin position="33"/>
        <end position="60"/>
    </location>
</feature>